<proteinExistence type="predicted"/>
<dbReference type="InterPro" id="IPR016024">
    <property type="entry name" value="ARM-type_fold"/>
</dbReference>
<evidence type="ECO:0000313" key="1">
    <source>
        <dbReference type="EMBL" id="APR65229.1"/>
    </source>
</evidence>
<gene>
    <name evidence="1" type="ORF">N187_04045</name>
</gene>
<dbReference type="InterPro" id="IPR011989">
    <property type="entry name" value="ARM-like"/>
</dbReference>
<dbReference type="EMBL" id="CP013704">
    <property type="protein sequence ID" value="APR65229.1"/>
    <property type="molecule type" value="Genomic_DNA"/>
</dbReference>
<sequence length="476" mass="53750">MRYLKFIFLFYVAFDVFAIKTLILSTGSLTFPKPELKTGKHVKENYFERDTSLKNSDFKGIDFHVKQVNDAISYGLDAQVIEIVSSLKKSGDGEYNVLLEKRLQKTFNVDLKRAILDLFLSLKYPGGIDTANYILDNYENNRYPSNLINLAILYLKEFGNKDSLKKTLVSILESKEGNIAATAAYYLGELSSSEYSQDMMNVYDKYSVNDGVKSAILIALGKSNAIDYADRLYEISIDTYENPAIKASSIRALSYLMPEKVVENADLYLQSSNNNYNIKIAIVEALSRDISLKSKEILQNFLRDSDVNVRINAVNAIKDHGDIASKEILIYKVKSDPSLKVREASGKALVDMGHGYEEIQNIMFDSGVENNFKLTMFSYILDKDANFAHLIALNLVKKENIDKPSKLLTGVAMFLSARKGNFGDFYAKIIDSKNIDLMNLAIKGAVYNKSSLLSVRLKEIKRTTHSEYLRKLLADY</sequence>
<dbReference type="Pfam" id="PF13646">
    <property type="entry name" value="HEAT_2"/>
    <property type="match status" value="1"/>
</dbReference>
<name>A0ABN4UB23_BORAN</name>
<dbReference type="SUPFAM" id="SSF48371">
    <property type="entry name" value="ARM repeat"/>
    <property type="match status" value="1"/>
</dbReference>
<organism evidence="1 2">
    <name type="scientific">Borrelia anserina Es</name>
    <dbReference type="NCBI Taxonomy" id="1365188"/>
    <lineage>
        <taxon>Bacteria</taxon>
        <taxon>Pseudomonadati</taxon>
        <taxon>Spirochaetota</taxon>
        <taxon>Spirochaetia</taxon>
        <taxon>Spirochaetales</taxon>
        <taxon>Borreliaceae</taxon>
        <taxon>Borrelia</taxon>
    </lineage>
</organism>
<accession>A0ABN4UB23</accession>
<dbReference type="RefSeq" id="WP_025419960.1">
    <property type="nucleotide sequence ID" value="NZ_CP013704.1"/>
</dbReference>
<keyword evidence="2" id="KW-1185">Reference proteome</keyword>
<protein>
    <recommendedName>
        <fullName evidence="3">HEAT repeat domain-containing protein</fullName>
    </recommendedName>
</protein>
<evidence type="ECO:0000313" key="2">
    <source>
        <dbReference type="Proteomes" id="UP000185502"/>
    </source>
</evidence>
<dbReference type="Proteomes" id="UP000185502">
    <property type="component" value="Chromosome"/>
</dbReference>
<evidence type="ECO:0008006" key="3">
    <source>
        <dbReference type="Google" id="ProtNLM"/>
    </source>
</evidence>
<reference evidence="1" key="1">
    <citation type="submission" date="2015-12" db="EMBL/GenBank/DDBJ databases">
        <title>Chromosome of the avian spirochetosis agent Borrelia anserina Es.</title>
        <authorList>
            <person name="Elbir H."/>
            <person name="Sitlani P."/>
            <person name="Bergstroem S."/>
            <person name="Barbour A.G."/>
        </authorList>
    </citation>
    <scope>NUCLEOTIDE SEQUENCE [LARGE SCALE GENOMIC DNA]</scope>
    <source>
        <strain evidence="1">Es</strain>
    </source>
</reference>
<dbReference type="Gene3D" id="1.25.10.10">
    <property type="entry name" value="Leucine-rich Repeat Variant"/>
    <property type="match status" value="1"/>
</dbReference>